<dbReference type="PANTHER" id="PTHR34512">
    <property type="entry name" value="CELL SURFACE PROTEIN"/>
    <property type="match status" value="1"/>
</dbReference>
<dbReference type="GeneID" id="92353758"/>
<dbReference type="Gene3D" id="2.40.128.630">
    <property type="match status" value="1"/>
</dbReference>
<reference evidence="2" key="1">
    <citation type="submission" date="2024-03" db="EMBL/GenBank/DDBJ databases">
        <title>Complete genome sequence of Sulfurisphaera javensis strain KD-1.</title>
        <authorList>
            <person name="Sakai H."/>
            <person name="Nur N."/>
            <person name="Suwanto A."/>
            <person name="Kurosawa N."/>
        </authorList>
    </citation>
    <scope>NUCLEOTIDE SEQUENCE</scope>
    <source>
        <strain evidence="2">KD-1</strain>
    </source>
</reference>
<dbReference type="InterPro" id="IPR011047">
    <property type="entry name" value="Quinoprotein_ADH-like_sf"/>
</dbReference>
<gene>
    <name evidence="2" type="ORF">SJAV_08280</name>
</gene>
<dbReference type="Gene3D" id="2.130.10.10">
    <property type="entry name" value="YVTN repeat-like/Quinoprotein amine dehydrogenase"/>
    <property type="match status" value="1"/>
</dbReference>
<dbReference type="AlphaFoldDB" id="A0AAT9GQC2"/>
<sequence>MNTKALLVVFLLIGLVIGIGVGYLIHQPSSKVKTVTQTTTQTVTQTLSQPQGIAMTTATITMKSPLTGVDEKVTITAYQNSSMKWYQYTYYNYGNCYLPWWTIVTYYPSNLPKDPATIGNWTVYAYQQAHESVININFPAVNWSFMQMNALPLNAPFPAYQALGNRTAPVILTQLVGDAVGVTYFDGIIYVPSDANELYAINAYTGKLIWSATTANSVMSNPIVVNTSKGPIVYVSVGDAGFSASHSIFAVITGNYKNVIRGYSYGAVYAFNATNGQLLWVHFDDGNVMPTPAYIDGLLIYGDGSGHIVALNATTGQVVWRDYVGVSAFDSMSSTNYYVFPNGTTIAIMGFTLAVPPYGELIAINVQNGEIVWHFTLPKGYTPFNTGMGDVSPAVDEKNGIVVQSTIVNFNKTNRTVGFAVFALNATNGKLLWIEQLARGYVPPAFKGGVPTIYNGVVYVGTPVANEVFALNESNGKVLWVAKIPNVQGPPSGAGGGRANPVIIDGYLIEPAGAYIDVYNASNGMLIKSYYVGGRFGIVNAVVVGQTVFVDNSYNWVFAIPLSDLI</sequence>
<dbReference type="InterPro" id="IPR002372">
    <property type="entry name" value="PQQ_rpt_dom"/>
</dbReference>
<dbReference type="KEGG" id="sjv:SJAV_08280"/>
<dbReference type="SUPFAM" id="SSF50998">
    <property type="entry name" value="Quinoprotein alcohol dehydrogenase-like"/>
    <property type="match status" value="2"/>
</dbReference>
<evidence type="ECO:0000313" key="2">
    <source>
        <dbReference type="EMBL" id="BFH72884.1"/>
    </source>
</evidence>
<proteinExistence type="predicted"/>
<dbReference type="Pfam" id="PF13360">
    <property type="entry name" value="PQQ_2"/>
    <property type="match status" value="2"/>
</dbReference>
<feature type="domain" description="Pyrrolo-quinoline quinone repeat" evidence="1">
    <location>
        <begin position="181"/>
        <end position="324"/>
    </location>
</feature>
<organism evidence="2">
    <name type="scientific">Sulfurisphaera javensis</name>
    <dbReference type="NCBI Taxonomy" id="2049879"/>
    <lineage>
        <taxon>Archaea</taxon>
        <taxon>Thermoproteota</taxon>
        <taxon>Thermoprotei</taxon>
        <taxon>Sulfolobales</taxon>
        <taxon>Sulfolobaceae</taxon>
        <taxon>Sulfurisphaera</taxon>
    </lineage>
</organism>
<dbReference type="EMBL" id="AP031322">
    <property type="protein sequence ID" value="BFH72884.1"/>
    <property type="molecule type" value="Genomic_DNA"/>
</dbReference>
<dbReference type="SMART" id="SM00564">
    <property type="entry name" value="PQQ"/>
    <property type="match status" value="6"/>
</dbReference>
<name>A0AAT9GQC2_9CREN</name>
<dbReference type="InterPro" id="IPR018391">
    <property type="entry name" value="PQQ_b-propeller_rpt"/>
</dbReference>
<accession>A0AAT9GQC2</accession>
<dbReference type="InterPro" id="IPR015943">
    <property type="entry name" value="WD40/YVTN_repeat-like_dom_sf"/>
</dbReference>
<evidence type="ECO:0000259" key="1">
    <source>
        <dbReference type="Pfam" id="PF13360"/>
    </source>
</evidence>
<protein>
    <submittedName>
        <fullName evidence="2">PQQ-binding-like beta-propeller repeat protein</fullName>
    </submittedName>
</protein>
<dbReference type="RefSeq" id="WP_369611073.1">
    <property type="nucleotide sequence ID" value="NZ_AP031322.1"/>
</dbReference>
<feature type="domain" description="Pyrrolo-quinoline quinone repeat" evidence="1">
    <location>
        <begin position="348"/>
        <end position="488"/>
    </location>
</feature>
<dbReference type="PANTHER" id="PTHR34512:SF30">
    <property type="entry name" value="OUTER MEMBRANE PROTEIN ASSEMBLY FACTOR BAMB"/>
    <property type="match status" value="1"/>
</dbReference>